<evidence type="ECO:0000256" key="1">
    <source>
        <dbReference type="SAM" id="Phobius"/>
    </source>
</evidence>
<evidence type="ECO:0000313" key="3">
    <source>
        <dbReference type="Proteomes" id="UP000655287"/>
    </source>
</evidence>
<dbReference type="Proteomes" id="UP000655287">
    <property type="component" value="Unassembled WGS sequence"/>
</dbReference>
<keyword evidence="3" id="KW-1185">Reference proteome</keyword>
<feature type="transmembrane region" description="Helical" evidence="1">
    <location>
        <begin position="228"/>
        <end position="246"/>
    </location>
</feature>
<dbReference type="InterPro" id="IPR045728">
    <property type="entry name" value="DUF6082"/>
</dbReference>
<comment type="caution">
    <text evidence="2">The sequence shown here is derived from an EMBL/GenBank/DDBJ whole genome shotgun (WGS) entry which is preliminary data.</text>
</comment>
<dbReference type="RefSeq" id="WP_203983484.1">
    <property type="nucleotide sequence ID" value="NZ_BOOU01000030.1"/>
</dbReference>
<gene>
    <name evidence="2" type="ORF">Sru01_18400</name>
</gene>
<feature type="transmembrane region" description="Helical" evidence="1">
    <location>
        <begin position="20"/>
        <end position="43"/>
    </location>
</feature>
<dbReference type="AlphaFoldDB" id="A0A919V0M3"/>
<organism evidence="2 3">
    <name type="scientific">Sphaerisporangium rufum</name>
    <dbReference type="NCBI Taxonomy" id="1381558"/>
    <lineage>
        <taxon>Bacteria</taxon>
        <taxon>Bacillati</taxon>
        <taxon>Actinomycetota</taxon>
        <taxon>Actinomycetes</taxon>
        <taxon>Streptosporangiales</taxon>
        <taxon>Streptosporangiaceae</taxon>
        <taxon>Sphaerisporangium</taxon>
    </lineage>
</organism>
<protein>
    <submittedName>
        <fullName evidence="2">Uncharacterized protein</fullName>
    </submittedName>
</protein>
<keyword evidence="1" id="KW-0812">Transmembrane</keyword>
<keyword evidence="1" id="KW-1133">Transmembrane helix</keyword>
<dbReference type="EMBL" id="BOOU01000030">
    <property type="protein sequence ID" value="GII76858.1"/>
    <property type="molecule type" value="Genomic_DNA"/>
</dbReference>
<proteinExistence type="predicted"/>
<evidence type="ECO:0000313" key="2">
    <source>
        <dbReference type="EMBL" id="GII76858.1"/>
    </source>
</evidence>
<keyword evidence="1" id="KW-0472">Membrane</keyword>
<name>A0A919V0M3_9ACTN</name>
<feature type="transmembrane region" description="Helical" evidence="1">
    <location>
        <begin position="63"/>
        <end position="84"/>
    </location>
</feature>
<sequence length="269" mass="30488">MPRTRLSARLPVRGLPRSALITVLLLIVIVLVSTLVALSPLALNWLDGRGDDWERLSFIGQTYGAASALLSVLALIGVSVSLFLQAREAKATREQALRMLHADLMKMAMEDPLYRRAWGPFFESDDHDGPREHMYVNLIVSQWAMEYELRTITEDHLRSIAHVLFSGPAGRRYWAKVRDLRINSTSTRRERRFHEILDEEYHRAGTSPAPSPAPVLGSHAGRRKRGRWLVIALLGIAVSAGVLRRLRPARRSRRGWIKGNGHVHRTEME</sequence>
<accession>A0A919V0M3</accession>
<reference evidence="2" key="1">
    <citation type="submission" date="2021-01" db="EMBL/GenBank/DDBJ databases">
        <title>Whole genome shotgun sequence of Sphaerisporangium rufum NBRC 109079.</title>
        <authorList>
            <person name="Komaki H."/>
            <person name="Tamura T."/>
        </authorList>
    </citation>
    <scope>NUCLEOTIDE SEQUENCE</scope>
    <source>
        <strain evidence="2">NBRC 109079</strain>
    </source>
</reference>
<dbReference type="Pfam" id="PF19560">
    <property type="entry name" value="DUF6082"/>
    <property type="match status" value="1"/>
</dbReference>